<evidence type="ECO:0000313" key="5">
    <source>
        <dbReference type="EMBL" id="GEN70715.1"/>
    </source>
</evidence>
<dbReference type="InterPro" id="IPR009057">
    <property type="entry name" value="Homeodomain-like_sf"/>
</dbReference>
<protein>
    <submittedName>
        <fullName evidence="5">AraC family transcriptional regulator</fullName>
    </submittedName>
</protein>
<dbReference type="InterPro" id="IPR018060">
    <property type="entry name" value="HTH_AraC"/>
</dbReference>
<proteinExistence type="predicted"/>
<dbReference type="PROSITE" id="PS01124">
    <property type="entry name" value="HTH_ARAC_FAMILY_2"/>
    <property type="match status" value="1"/>
</dbReference>
<dbReference type="InterPro" id="IPR046532">
    <property type="entry name" value="DUF6597"/>
</dbReference>
<dbReference type="GO" id="GO:0003700">
    <property type="term" value="F:DNA-binding transcription factor activity"/>
    <property type="evidence" value="ECO:0007669"/>
    <property type="project" value="InterPro"/>
</dbReference>
<gene>
    <name evidence="5" type="ORF">CLA01_07870</name>
</gene>
<dbReference type="OrthoDB" id="323290at2"/>
<dbReference type="Pfam" id="PF12833">
    <property type="entry name" value="HTH_18"/>
    <property type="match status" value="1"/>
</dbReference>
<name>A0A511Y6C6_9FLAO</name>
<dbReference type="GO" id="GO:0043565">
    <property type="term" value="F:sequence-specific DNA binding"/>
    <property type="evidence" value="ECO:0007669"/>
    <property type="project" value="InterPro"/>
</dbReference>
<dbReference type="SMART" id="SM00342">
    <property type="entry name" value="HTH_ARAC"/>
    <property type="match status" value="1"/>
</dbReference>
<dbReference type="SUPFAM" id="SSF46689">
    <property type="entry name" value="Homeodomain-like"/>
    <property type="match status" value="1"/>
</dbReference>
<reference evidence="5 6" key="1">
    <citation type="submission" date="2019-07" db="EMBL/GenBank/DDBJ databases">
        <title>Whole genome shotgun sequence of Chryseobacterium lathyri NBRC 105250.</title>
        <authorList>
            <person name="Hosoyama A."/>
            <person name="Uohara A."/>
            <person name="Ohji S."/>
            <person name="Ichikawa N."/>
        </authorList>
    </citation>
    <scope>NUCLEOTIDE SEQUENCE [LARGE SCALE GENOMIC DNA]</scope>
    <source>
        <strain evidence="5 6">NBRC 105250</strain>
    </source>
</reference>
<dbReference type="InterPro" id="IPR050204">
    <property type="entry name" value="AraC_XylS_family_regulators"/>
</dbReference>
<dbReference type="PANTHER" id="PTHR46796">
    <property type="entry name" value="HTH-TYPE TRANSCRIPTIONAL ACTIVATOR RHAS-RELATED"/>
    <property type="match status" value="1"/>
</dbReference>
<dbReference type="AlphaFoldDB" id="A0A511Y6C6"/>
<dbReference type="PANTHER" id="PTHR46796:SF13">
    <property type="entry name" value="HTH-TYPE TRANSCRIPTIONAL ACTIVATOR RHAS"/>
    <property type="match status" value="1"/>
</dbReference>
<dbReference type="Proteomes" id="UP000321150">
    <property type="component" value="Unassembled WGS sequence"/>
</dbReference>
<organism evidence="5 6">
    <name type="scientific">Chryseobacterium lathyri</name>
    <dbReference type="NCBI Taxonomy" id="395933"/>
    <lineage>
        <taxon>Bacteria</taxon>
        <taxon>Pseudomonadati</taxon>
        <taxon>Bacteroidota</taxon>
        <taxon>Flavobacteriia</taxon>
        <taxon>Flavobacteriales</taxon>
        <taxon>Weeksellaceae</taxon>
        <taxon>Chryseobacterium group</taxon>
        <taxon>Chryseobacterium</taxon>
    </lineage>
</organism>
<sequence length="265" mass="30175">MQIQPSKHLSSYIRHYIFLENAGNECKRLRLFTDGSTGLIISGSRNFYAAGSNDQVPSSFFYGQPAGYKDFTAAGSFSMIAVVFQPYFFNVLLNLSAKEVKNQIISAEDALKNELLSFQEDLLSGTDPRFIIIKLNHFFSRFMSGKMNSDDELIRVVQQFMLKNKGSVSSKELELFTGYSERHLERKFENYMGITPKKYGNIIRLHHFINLLKENAGSESTACLSYDSGYSDQSHLIKDFKSNTGLTPNQYLKTEKLAVNFIQLR</sequence>
<comment type="caution">
    <text evidence="5">The sequence shown here is derived from an EMBL/GenBank/DDBJ whole genome shotgun (WGS) entry which is preliminary data.</text>
</comment>
<keyword evidence="3" id="KW-0804">Transcription</keyword>
<dbReference type="Pfam" id="PF20240">
    <property type="entry name" value="DUF6597"/>
    <property type="match status" value="1"/>
</dbReference>
<accession>A0A511Y6C6</accession>
<keyword evidence="2" id="KW-0238">DNA-binding</keyword>
<evidence type="ECO:0000259" key="4">
    <source>
        <dbReference type="PROSITE" id="PS01124"/>
    </source>
</evidence>
<evidence type="ECO:0000256" key="1">
    <source>
        <dbReference type="ARBA" id="ARBA00023015"/>
    </source>
</evidence>
<dbReference type="Gene3D" id="1.10.10.60">
    <property type="entry name" value="Homeodomain-like"/>
    <property type="match status" value="1"/>
</dbReference>
<dbReference type="RefSeq" id="WP_111953368.1">
    <property type="nucleotide sequence ID" value="NZ_BJYI01000003.1"/>
</dbReference>
<keyword evidence="1" id="KW-0805">Transcription regulation</keyword>
<feature type="domain" description="HTH araC/xylS-type" evidence="4">
    <location>
        <begin position="151"/>
        <end position="254"/>
    </location>
</feature>
<evidence type="ECO:0000256" key="3">
    <source>
        <dbReference type="ARBA" id="ARBA00023163"/>
    </source>
</evidence>
<evidence type="ECO:0000256" key="2">
    <source>
        <dbReference type="ARBA" id="ARBA00023125"/>
    </source>
</evidence>
<dbReference type="EMBL" id="BJYI01000003">
    <property type="protein sequence ID" value="GEN70715.1"/>
    <property type="molecule type" value="Genomic_DNA"/>
</dbReference>
<evidence type="ECO:0000313" key="6">
    <source>
        <dbReference type="Proteomes" id="UP000321150"/>
    </source>
</evidence>